<keyword evidence="5 6" id="KW-0472">Membrane</keyword>
<evidence type="ECO:0000256" key="2">
    <source>
        <dbReference type="ARBA" id="ARBA00005738"/>
    </source>
</evidence>
<accession>A0A139AXQ6</accession>
<name>A0A139AXQ6_GONPJ</name>
<comment type="similarity">
    <text evidence="2">Belongs to the TVP18 family.</text>
</comment>
<dbReference type="GO" id="GO:0016192">
    <property type="term" value="P:vesicle-mediated transport"/>
    <property type="evidence" value="ECO:0007669"/>
    <property type="project" value="TreeGrafter"/>
</dbReference>
<comment type="subcellular location">
    <subcellularLocation>
        <location evidence="1">Endomembrane system</location>
        <topology evidence="1">Multi-pass membrane protein</topology>
    </subcellularLocation>
</comment>
<dbReference type="InterPro" id="IPR019365">
    <property type="entry name" value="TVP18/Ca-channel_flower"/>
</dbReference>
<evidence type="ECO:0008006" key="9">
    <source>
        <dbReference type="Google" id="ProtNLM"/>
    </source>
</evidence>
<feature type="transmembrane region" description="Helical" evidence="6">
    <location>
        <begin position="81"/>
        <end position="99"/>
    </location>
</feature>
<organism evidence="7 8">
    <name type="scientific">Gonapodya prolifera (strain JEL478)</name>
    <name type="common">Monoblepharis prolifera</name>
    <dbReference type="NCBI Taxonomy" id="1344416"/>
    <lineage>
        <taxon>Eukaryota</taxon>
        <taxon>Fungi</taxon>
        <taxon>Fungi incertae sedis</taxon>
        <taxon>Chytridiomycota</taxon>
        <taxon>Chytridiomycota incertae sedis</taxon>
        <taxon>Monoblepharidomycetes</taxon>
        <taxon>Monoblepharidales</taxon>
        <taxon>Gonapodyaceae</taxon>
        <taxon>Gonapodya</taxon>
    </lineage>
</organism>
<evidence type="ECO:0000313" key="7">
    <source>
        <dbReference type="EMBL" id="KXS21484.1"/>
    </source>
</evidence>
<dbReference type="SMART" id="SM01077">
    <property type="entry name" value="Cg6151-P"/>
    <property type="match status" value="1"/>
</dbReference>
<sequence length="141" mass="15637">MGFVEEILSGKASLYAQWGALISAILLVILGIVTFLGILPFALIALIEAVIIFFCEIPFCIKCCPTSDRFDNFVKQVLDNIMYRILLYAVMTVLMWLSLLMGRSWLILPAITLTVVTLLYTVAWVRKEDRVTSGLTGGTGV</sequence>
<evidence type="ECO:0000256" key="3">
    <source>
        <dbReference type="ARBA" id="ARBA00022692"/>
    </source>
</evidence>
<evidence type="ECO:0000256" key="6">
    <source>
        <dbReference type="SAM" id="Phobius"/>
    </source>
</evidence>
<evidence type="ECO:0000256" key="5">
    <source>
        <dbReference type="ARBA" id="ARBA00023136"/>
    </source>
</evidence>
<feature type="transmembrane region" description="Helical" evidence="6">
    <location>
        <begin position="41"/>
        <end position="61"/>
    </location>
</feature>
<keyword evidence="3 6" id="KW-0812">Transmembrane</keyword>
<keyword evidence="8" id="KW-1185">Reference proteome</keyword>
<gene>
    <name evidence="7" type="ORF">M427DRAFT_50919</name>
</gene>
<dbReference type="OMA" id="MAIVQWC"/>
<dbReference type="STRING" id="1344416.A0A139AXQ6"/>
<dbReference type="EMBL" id="KQ965732">
    <property type="protein sequence ID" value="KXS21484.1"/>
    <property type="molecule type" value="Genomic_DNA"/>
</dbReference>
<dbReference type="AlphaFoldDB" id="A0A139AXQ6"/>
<evidence type="ECO:0000313" key="8">
    <source>
        <dbReference type="Proteomes" id="UP000070544"/>
    </source>
</evidence>
<dbReference type="PANTHER" id="PTHR13314:SF2">
    <property type="entry name" value="CALCIUM CHANNEL FLOWER HOMOLOG"/>
    <property type="match status" value="1"/>
</dbReference>
<dbReference type="GO" id="GO:0016020">
    <property type="term" value="C:membrane"/>
    <property type="evidence" value="ECO:0007669"/>
    <property type="project" value="InterPro"/>
</dbReference>
<evidence type="ECO:0000256" key="4">
    <source>
        <dbReference type="ARBA" id="ARBA00022989"/>
    </source>
</evidence>
<dbReference type="Pfam" id="PF10233">
    <property type="entry name" value="Cg6151-P"/>
    <property type="match status" value="1"/>
</dbReference>
<proteinExistence type="inferred from homology"/>
<feature type="transmembrane region" description="Helical" evidence="6">
    <location>
        <begin position="105"/>
        <end position="125"/>
    </location>
</feature>
<keyword evidence="4 6" id="KW-1133">Transmembrane helix</keyword>
<dbReference type="Proteomes" id="UP000070544">
    <property type="component" value="Unassembled WGS sequence"/>
</dbReference>
<evidence type="ECO:0000256" key="1">
    <source>
        <dbReference type="ARBA" id="ARBA00004127"/>
    </source>
</evidence>
<dbReference type="GO" id="GO:0012505">
    <property type="term" value="C:endomembrane system"/>
    <property type="evidence" value="ECO:0007669"/>
    <property type="project" value="UniProtKB-SubCell"/>
</dbReference>
<dbReference type="OrthoDB" id="5591789at2759"/>
<feature type="transmembrane region" description="Helical" evidence="6">
    <location>
        <begin position="12"/>
        <end position="35"/>
    </location>
</feature>
<protein>
    <recommendedName>
        <fullName evidence="9">Golgi apparatus membrane protein TVP18</fullName>
    </recommendedName>
</protein>
<dbReference type="PANTHER" id="PTHR13314">
    <property type="entry name" value="CALCIUM CHANNEL FLOWER HOMOLOG"/>
    <property type="match status" value="1"/>
</dbReference>
<reference evidence="7 8" key="1">
    <citation type="journal article" date="2015" name="Genome Biol. Evol.">
        <title>Phylogenomic analyses indicate that early fungi evolved digesting cell walls of algal ancestors of land plants.</title>
        <authorList>
            <person name="Chang Y."/>
            <person name="Wang S."/>
            <person name="Sekimoto S."/>
            <person name="Aerts A.L."/>
            <person name="Choi C."/>
            <person name="Clum A."/>
            <person name="LaButti K.M."/>
            <person name="Lindquist E.A."/>
            <person name="Yee Ngan C."/>
            <person name="Ohm R.A."/>
            <person name="Salamov A.A."/>
            <person name="Grigoriev I.V."/>
            <person name="Spatafora J.W."/>
            <person name="Berbee M.L."/>
        </authorList>
    </citation>
    <scope>NUCLEOTIDE SEQUENCE [LARGE SCALE GENOMIC DNA]</scope>
    <source>
        <strain evidence="7 8">JEL478</strain>
    </source>
</reference>